<protein>
    <recommendedName>
        <fullName evidence="3">Magnesium transporter MgtE intracellular domain-containing protein</fullName>
    </recommendedName>
</protein>
<gene>
    <name evidence="2" type="ORF">ABOZ73_14900</name>
</gene>
<sequence length="267" mass="27696">MKNIPRILPLVGVAAVGVLALNALSGAKTFSDMTSGARAFAEEAAAKVAPKDKKEEAAEAEKPAEKAAAKPVPVAACGPSAAALAKEAGLSPAELNILQSLRARSGQLDAREQDMDVQLKLLAAAEAKLDAKINTLTALKYKMEDVVKQGDTKTNAETDRMVTVFSSMKAKDAAARLAVLDDSVRLPIAAKMKERSLSMVLAAMPPAEAKKLTESLSKRYNSEAMDKGRAALAPGGDQAAVDAAAEEVAKKAPAKAAPAKRQPAARG</sequence>
<evidence type="ECO:0000256" key="1">
    <source>
        <dbReference type="SAM" id="MobiDB-lite"/>
    </source>
</evidence>
<feature type="compositionally biased region" description="Low complexity" evidence="1">
    <location>
        <begin position="254"/>
        <end position="267"/>
    </location>
</feature>
<proteinExistence type="predicted"/>
<name>A0AB39KQC9_9CAUL</name>
<dbReference type="AlphaFoldDB" id="A0AB39KQC9"/>
<accession>A0AB39KQC9</accession>
<reference evidence="2" key="1">
    <citation type="submission" date="2024-06" db="EMBL/GenBank/DDBJ databases">
        <title>Caulobacter inopinatus, sp. nov.</title>
        <authorList>
            <person name="Donachie S.P."/>
        </authorList>
    </citation>
    <scope>NUCLEOTIDE SEQUENCE</scope>
    <source>
        <strain evidence="2">73W</strain>
    </source>
</reference>
<dbReference type="EMBL" id="CP158375">
    <property type="protein sequence ID" value="XDO96070.1"/>
    <property type="molecule type" value="Genomic_DNA"/>
</dbReference>
<evidence type="ECO:0000313" key="2">
    <source>
        <dbReference type="EMBL" id="XDO96070.1"/>
    </source>
</evidence>
<evidence type="ECO:0008006" key="3">
    <source>
        <dbReference type="Google" id="ProtNLM"/>
    </source>
</evidence>
<feature type="region of interest" description="Disordered" evidence="1">
    <location>
        <begin position="50"/>
        <end position="70"/>
    </location>
</feature>
<feature type="compositionally biased region" description="Low complexity" evidence="1">
    <location>
        <begin position="233"/>
        <end position="243"/>
    </location>
</feature>
<organism evidence="2">
    <name type="scientific">Caulobacter sp. 73W</name>
    <dbReference type="NCBI Taxonomy" id="3161137"/>
    <lineage>
        <taxon>Bacteria</taxon>
        <taxon>Pseudomonadati</taxon>
        <taxon>Pseudomonadota</taxon>
        <taxon>Alphaproteobacteria</taxon>
        <taxon>Caulobacterales</taxon>
        <taxon>Caulobacteraceae</taxon>
        <taxon>Caulobacter</taxon>
    </lineage>
</organism>
<dbReference type="RefSeq" id="WP_369058925.1">
    <property type="nucleotide sequence ID" value="NZ_CP158375.1"/>
</dbReference>
<feature type="region of interest" description="Disordered" evidence="1">
    <location>
        <begin position="227"/>
        <end position="267"/>
    </location>
</feature>
<feature type="compositionally biased region" description="Basic and acidic residues" evidence="1">
    <location>
        <begin position="50"/>
        <end position="68"/>
    </location>
</feature>